<keyword evidence="4 6" id="KW-1133">Transmembrane helix</keyword>
<gene>
    <name evidence="9" type="ORF">HF521_020609</name>
</gene>
<reference evidence="9" key="1">
    <citation type="submission" date="2020-08" db="EMBL/GenBank/DDBJ databases">
        <title>Chromosome-level assembly of Southern catfish (Silurus meridionalis) provides insights into visual adaptation to the nocturnal and benthic lifestyles.</title>
        <authorList>
            <person name="Zhang Y."/>
            <person name="Wang D."/>
            <person name="Peng Z."/>
        </authorList>
    </citation>
    <scope>NUCLEOTIDE SEQUENCE</scope>
    <source>
        <strain evidence="9">SWU-2019-XX</strain>
        <tissue evidence="9">Muscle</tissue>
    </source>
</reference>
<evidence type="ECO:0000256" key="4">
    <source>
        <dbReference type="ARBA" id="ARBA00022989"/>
    </source>
</evidence>
<dbReference type="AlphaFoldDB" id="A0A8T0BGV2"/>
<protein>
    <recommendedName>
        <fullName evidence="11">Transmembrane protein 106A</fullName>
    </recommendedName>
</protein>
<evidence type="ECO:0000256" key="1">
    <source>
        <dbReference type="ARBA" id="ARBA00004308"/>
    </source>
</evidence>
<comment type="caution">
    <text evidence="9">The sequence shown here is derived from an EMBL/GenBank/DDBJ whole genome shotgun (WGS) entry which is preliminary data.</text>
</comment>
<dbReference type="InterPro" id="IPR009790">
    <property type="entry name" value="TMEM106"/>
</dbReference>
<keyword evidence="5 6" id="KW-0472">Membrane</keyword>
<dbReference type="EMBL" id="JABFDY010000007">
    <property type="protein sequence ID" value="KAF7705323.1"/>
    <property type="molecule type" value="Genomic_DNA"/>
</dbReference>
<feature type="transmembrane region" description="Helical" evidence="6">
    <location>
        <begin position="61"/>
        <end position="82"/>
    </location>
</feature>
<name>A0A8T0BGV2_SILME</name>
<sequence>MTHNKLKTSRWLDYGSVTAELHWETCPTCQGSGRIRRSEEAQLVAVIPCSDKRLKPSRTKLYVCISVALCLLICFLILFFLFPRSLVLTPVTLQSALVYFTPKTVQMTITNKLNISNQNFVSTHAHDLDLQILFNEIVVGTTKVENVTTVLPRSQKSINVVTSVIIEDEGLVYYCQPSFLRPHTLYMQLQITVKAYYMSHEEQLSLDTFEFIDCGKNTTIPHPIQQFH</sequence>
<dbReference type="Pfam" id="PF07092">
    <property type="entry name" value="TMEM106"/>
    <property type="match status" value="1"/>
</dbReference>
<feature type="domain" description="Transmembrane protein 106 N-terminal" evidence="8">
    <location>
        <begin position="24"/>
        <end position="60"/>
    </location>
</feature>
<evidence type="ECO:0000256" key="6">
    <source>
        <dbReference type="SAM" id="Phobius"/>
    </source>
</evidence>
<evidence type="ECO:0000259" key="8">
    <source>
        <dbReference type="Pfam" id="PF21002"/>
    </source>
</evidence>
<organism evidence="9 10">
    <name type="scientific">Silurus meridionalis</name>
    <name type="common">Southern catfish</name>
    <name type="synonym">Silurus soldatovi meridionalis</name>
    <dbReference type="NCBI Taxonomy" id="175797"/>
    <lineage>
        <taxon>Eukaryota</taxon>
        <taxon>Metazoa</taxon>
        <taxon>Chordata</taxon>
        <taxon>Craniata</taxon>
        <taxon>Vertebrata</taxon>
        <taxon>Euteleostomi</taxon>
        <taxon>Actinopterygii</taxon>
        <taxon>Neopterygii</taxon>
        <taxon>Teleostei</taxon>
        <taxon>Ostariophysi</taxon>
        <taxon>Siluriformes</taxon>
        <taxon>Siluridae</taxon>
        <taxon>Silurus</taxon>
    </lineage>
</organism>
<evidence type="ECO:0008006" key="11">
    <source>
        <dbReference type="Google" id="ProtNLM"/>
    </source>
</evidence>
<evidence type="ECO:0000259" key="7">
    <source>
        <dbReference type="Pfam" id="PF07092"/>
    </source>
</evidence>
<dbReference type="InterPro" id="IPR048511">
    <property type="entry name" value="TMEM106_N"/>
</dbReference>
<keyword evidence="3 6" id="KW-0812">Transmembrane</keyword>
<dbReference type="GO" id="GO:0012505">
    <property type="term" value="C:endomembrane system"/>
    <property type="evidence" value="ECO:0007669"/>
    <property type="project" value="UniProtKB-SubCell"/>
</dbReference>
<evidence type="ECO:0000256" key="3">
    <source>
        <dbReference type="ARBA" id="ARBA00022692"/>
    </source>
</evidence>
<evidence type="ECO:0000313" key="9">
    <source>
        <dbReference type="EMBL" id="KAF7705323.1"/>
    </source>
</evidence>
<evidence type="ECO:0000256" key="2">
    <source>
        <dbReference type="ARBA" id="ARBA00008111"/>
    </source>
</evidence>
<dbReference type="OrthoDB" id="508875at2759"/>
<dbReference type="Pfam" id="PF21002">
    <property type="entry name" value="TMEM106_N"/>
    <property type="match status" value="1"/>
</dbReference>
<comment type="similarity">
    <text evidence="2">Belongs to the TMEM106 family.</text>
</comment>
<comment type="subcellular location">
    <subcellularLocation>
        <location evidence="1">Endomembrane system</location>
    </subcellularLocation>
</comment>
<evidence type="ECO:0000313" key="10">
    <source>
        <dbReference type="Proteomes" id="UP000606274"/>
    </source>
</evidence>
<keyword evidence="10" id="KW-1185">Reference proteome</keyword>
<dbReference type="Proteomes" id="UP000606274">
    <property type="component" value="Unassembled WGS sequence"/>
</dbReference>
<dbReference type="PANTHER" id="PTHR28556:SF6">
    <property type="entry name" value="TRANSMEMBRANE PROTEIN 106A"/>
    <property type="match status" value="1"/>
</dbReference>
<proteinExistence type="inferred from homology"/>
<accession>A0A8T0BGV2</accession>
<dbReference type="PANTHER" id="PTHR28556">
    <property type="entry name" value="TRANSMEMBRANE PROTEIN 106B"/>
    <property type="match status" value="1"/>
</dbReference>
<evidence type="ECO:0000256" key="5">
    <source>
        <dbReference type="ARBA" id="ARBA00023136"/>
    </source>
</evidence>
<dbReference type="InterPro" id="IPR048509">
    <property type="entry name" value="TMEM106_C"/>
</dbReference>
<feature type="domain" description="Transmembrane protein 106 C-terminal" evidence="7">
    <location>
        <begin position="83"/>
        <end position="219"/>
    </location>
</feature>